<dbReference type="NCBIfam" id="NF037995">
    <property type="entry name" value="TRAP_S1"/>
    <property type="match status" value="1"/>
</dbReference>
<name>A0A5B8R6B1_9ZZZZ</name>
<dbReference type="PIRSF" id="PIRSF006470">
    <property type="entry name" value="DctB"/>
    <property type="match status" value="1"/>
</dbReference>
<dbReference type="EMBL" id="MN079080">
    <property type="protein sequence ID" value="QEA04166.1"/>
    <property type="molecule type" value="Genomic_DNA"/>
</dbReference>
<dbReference type="InterPro" id="IPR038404">
    <property type="entry name" value="TRAP_DctP_sf"/>
</dbReference>
<dbReference type="AlphaFoldDB" id="A0A5B8R6B1"/>
<dbReference type="Pfam" id="PF03480">
    <property type="entry name" value="DctP"/>
    <property type="match status" value="1"/>
</dbReference>
<protein>
    <submittedName>
        <fullName evidence="2">2,3-diketo-L-gulonate-binding periplasmic protein YiaO</fullName>
    </submittedName>
</protein>
<sequence length="334" mass="36460">MTTRSQRTRRLLSGLVAAAVIGVSGIGHAATTIRLGWTTADSEVDPYAIAAHYFAEELESAAPGEFDVKFFPNHQLGNDTEMLQGMQLGTLDAGVITGTQVGTLEPAFQLNDLPFLYANAGQAHKVLDGEVGQEMLSRLESQGIVGLGFPEAGFRNAINNVRPIRKPSDFKGVKLRVQPSDLFIASFRAIGANPVPMAWSDVFTAVQQGTVDGLEIPLAVIYANKYPEVTEYLSLTRHTYNALALLMSKQTFDSLSATQQETVRKAARRAIERQRETVASNNDEILAKIREAGMKVNEVDDVAAFREKVTGVYDEYREKIGPALLDKALDQVSE</sequence>
<evidence type="ECO:0000256" key="1">
    <source>
        <dbReference type="ARBA" id="ARBA00022729"/>
    </source>
</evidence>
<dbReference type="PANTHER" id="PTHR33376">
    <property type="match status" value="1"/>
</dbReference>
<accession>A0A5B8R6B1</accession>
<dbReference type="GO" id="GO:0055085">
    <property type="term" value="P:transmembrane transport"/>
    <property type="evidence" value="ECO:0007669"/>
    <property type="project" value="InterPro"/>
</dbReference>
<evidence type="ECO:0000313" key="2">
    <source>
        <dbReference type="EMBL" id="QEA04166.1"/>
    </source>
</evidence>
<gene>
    <name evidence="2" type="primary">yiaO</name>
    <name evidence="2" type="ORF">KBTEX_00469</name>
</gene>
<keyword evidence="1" id="KW-0732">Signal</keyword>
<dbReference type="NCBIfam" id="TIGR00787">
    <property type="entry name" value="dctP"/>
    <property type="match status" value="1"/>
</dbReference>
<dbReference type="CDD" id="cd13603">
    <property type="entry name" value="PBP2_TRAP_Siap_TeaA_like"/>
    <property type="match status" value="1"/>
</dbReference>
<proteinExistence type="predicted"/>
<organism evidence="2">
    <name type="scientific">uncultured organism</name>
    <dbReference type="NCBI Taxonomy" id="155900"/>
    <lineage>
        <taxon>unclassified sequences</taxon>
        <taxon>environmental samples</taxon>
    </lineage>
</organism>
<reference evidence="2" key="1">
    <citation type="submission" date="2019-06" db="EMBL/GenBank/DDBJ databases">
        <authorList>
            <person name="Murdoch R.W."/>
            <person name="Fathepure B."/>
        </authorList>
    </citation>
    <scope>NUCLEOTIDE SEQUENCE</scope>
</reference>
<dbReference type="PANTHER" id="PTHR33376:SF2">
    <property type="entry name" value="DICARBOXYLATE-BINDING PERIPLASMIC PROTEIN"/>
    <property type="match status" value="1"/>
</dbReference>
<dbReference type="InterPro" id="IPR018389">
    <property type="entry name" value="DctP_fam"/>
</dbReference>
<dbReference type="Gene3D" id="3.40.190.170">
    <property type="entry name" value="Bacterial extracellular solute-binding protein, family 7"/>
    <property type="match status" value="1"/>
</dbReference>
<dbReference type="GO" id="GO:0030246">
    <property type="term" value="F:carbohydrate binding"/>
    <property type="evidence" value="ECO:0007669"/>
    <property type="project" value="TreeGrafter"/>
</dbReference>
<dbReference type="InterPro" id="IPR004682">
    <property type="entry name" value="TRAP_DctP"/>
</dbReference>